<sequence length="97" mass="10682">MPSLRKAVLLYALATGLAETGDDDRENVIKKKRYPVPIARGFVRWVQHSGETSVNDRKVKGSGLDRDLSTVPTGSCNCVCVGIRQSSVRCNILEKHL</sequence>
<name>A0A4Y2CPS9_ARAVE</name>
<protein>
    <recommendedName>
        <fullName evidence="4">Secreted protein</fullName>
    </recommendedName>
</protein>
<evidence type="ECO:0000313" key="3">
    <source>
        <dbReference type="Proteomes" id="UP000499080"/>
    </source>
</evidence>
<dbReference type="EMBL" id="BGPR01000214">
    <property type="protein sequence ID" value="GBM05325.1"/>
    <property type="molecule type" value="Genomic_DNA"/>
</dbReference>
<proteinExistence type="predicted"/>
<organism evidence="2 3">
    <name type="scientific">Araneus ventricosus</name>
    <name type="common">Orbweaver spider</name>
    <name type="synonym">Epeira ventricosa</name>
    <dbReference type="NCBI Taxonomy" id="182803"/>
    <lineage>
        <taxon>Eukaryota</taxon>
        <taxon>Metazoa</taxon>
        <taxon>Ecdysozoa</taxon>
        <taxon>Arthropoda</taxon>
        <taxon>Chelicerata</taxon>
        <taxon>Arachnida</taxon>
        <taxon>Araneae</taxon>
        <taxon>Araneomorphae</taxon>
        <taxon>Entelegynae</taxon>
        <taxon>Araneoidea</taxon>
        <taxon>Araneidae</taxon>
        <taxon>Araneus</taxon>
    </lineage>
</organism>
<dbReference type="Proteomes" id="UP000499080">
    <property type="component" value="Unassembled WGS sequence"/>
</dbReference>
<accession>A0A4Y2CPS9</accession>
<feature type="signal peptide" evidence="1">
    <location>
        <begin position="1"/>
        <end position="18"/>
    </location>
</feature>
<dbReference type="AlphaFoldDB" id="A0A4Y2CPS9"/>
<reference evidence="2 3" key="1">
    <citation type="journal article" date="2019" name="Sci. Rep.">
        <title>Orb-weaving spider Araneus ventricosus genome elucidates the spidroin gene catalogue.</title>
        <authorList>
            <person name="Kono N."/>
            <person name="Nakamura H."/>
            <person name="Ohtoshi R."/>
            <person name="Moran D.A.P."/>
            <person name="Shinohara A."/>
            <person name="Yoshida Y."/>
            <person name="Fujiwara M."/>
            <person name="Mori M."/>
            <person name="Tomita M."/>
            <person name="Arakawa K."/>
        </authorList>
    </citation>
    <scope>NUCLEOTIDE SEQUENCE [LARGE SCALE GENOMIC DNA]</scope>
</reference>
<evidence type="ECO:0008006" key="4">
    <source>
        <dbReference type="Google" id="ProtNLM"/>
    </source>
</evidence>
<evidence type="ECO:0000313" key="2">
    <source>
        <dbReference type="EMBL" id="GBM05325.1"/>
    </source>
</evidence>
<evidence type="ECO:0000256" key="1">
    <source>
        <dbReference type="SAM" id="SignalP"/>
    </source>
</evidence>
<keyword evidence="1" id="KW-0732">Signal</keyword>
<keyword evidence="3" id="KW-1185">Reference proteome</keyword>
<gene>
    <name evidence="2" type="ORF">AVEN_46867_1</name>
</gene>
<comment type="caution">
    <text evidence="2">The sequence shown here is derived from an EMBL/GenBank/DDBJ whole genome shotgun (WGS) entry which is preliminary data.</text>
</comment>
<feature type="chain" id="PRO_5021304629" description="Secreted protein" evidence="1">
    <location>
        <begin position="19"/>
        <end position="97"/>
    </location>
</feature>